<dbReference type="Proteomes" id="UP001595955">
    <property type="component" value="Unassembled WGS sequence"/>
</dbReference>
<organism evidence="6 7">
    <name type="scientific">Georgenia faecalis</name>
    <dbReference type="NCBI Taxonomy" id="2483799"/>
    <lineage>
        <taxon>Bacteria</taxon>
        <taxon>Bacillati</taxon>
        <taxon>Actinomycetota</taxon>
        <taxon>Actinomycetes</taxon>
        <taxon>Micrococcales</taxon>
        <taxon>Bogoriellaceae</taxon>
        <taxon>Georgenia</taxon>
    </lineage>
</organism>
<feature type="binding site" evidence="4">
    <location>
        <position position="255"/>
    </location>
    <ligand>
        <name>1D-myo-inositol 2-(L-cysteinylamino)-2-deoxy-alpha-D-glucopyranoside</name>
        <dbReference type="ChEBI" id="CHEBI:58887"/>
    </ligand>
</feature>
<reference evidence="7" key="1">
    <citation type="journal article" date="2019" name="Int. J. Syst. Evol. Microbiol.">
        <title>The Global Catalogue of Microorganisms (GCM) 10K type strain sequencing project: providing services to taxonomists for standard genome sequencing and annotation.</title>
        <authorList>
            <consortium name="The Broad Institute Genomics Platform"/>
            <consortium name="The Broad Institute Genome Sequencing Center for Infectious Disease"/>
            <person name="Wu L."/>
            <person name="Ma J."/>
        </authorList>
    </citation>
    <scope>NUCLEOTIDE SEQUENCE [LARGE SCALE GENOMIC DNA]</scope>
    <source>
        <strain evidence="7">JCM 3369</strain>
    </source>
</reference>
<feature type="binding site" evidence="4">
    <location>
        <position position="204"/>
    </location>
    <ligand>
        <name>1D-myo-inositol 2-(L-cysteinylamino)-2-deoxy-alpha-D-glucopyranoside</name>
        <dbReference type="ChEBI" id="CHEBI:58887"/>
    </ligand>
</feature>
<dbReference type="PIRSF" id="PIRSF021524">
    <property type="entry name" value="MSH_acetyltransferase"/>
    <property type="match status" value="1"/>
</dbReference>
<dbReference type="Gene3D" id="3.40.630.30">
    <property type="match status" value="1"/>
</dbReference>
<protein>
    <recommendedName>
        <fullName evidence="4">Mycothiol acetyltransferase</fullName>
        <shortName evidence="4">MSH acetyltransferase</shortName>
        <ecNumber evidence="4">2.3.1.189</ecNumber>
    </recommendedName>
    <alternativeName>
        <fullName evidence="4">Mycothiol synthase</fullName>
    </alternativeName>
</protein>
<dbReference type="CDD" id="cd04301">
    <property type="entry name" value="NAT_SF"/>
    <property type="match status" value="1"/>
</dbReference>
<dbReference type="InterPro" id="IPR050680">
    <property type="entry name" value="YpeA/RimI_acetyltransf"/>
</dbReference>
<dbReference type="EC" id="2.3.1.189" evidence="4"/>
<dbReference type="EMBL" id="JBHSGF010000010">
    <property type="protein sequence ID" value="MFC4556256.1"/>
    <property type="molecule type" value="Genomic_DNA"/>
</dbReference>
<dbReference type="Pfam" id="PF00583">
    <property type="entry name" value="Acetyltransf_1"/>
    <property type="match status" value="1"/>
</dbReference>
<accession>A0ABV9DC79</accession>
<dbReference type="PANTHER" id="PTHR43420:SF12">
    <property type="entry name" value="N-ACETYLTRANSFERASE DOMAIN-CONTAINING PROTEIN"/>
    <property type="match status" value="1"/>
</dbReference>
<evidence type="ECO:0000256" key="2">
    <source>
        <dbReference type="ARBA" id="ARBA00022737"/>
    </source>
</evidence>
<evidence type="ECO:0000256" key="1">
    <source>
        <dbReference type="ARBA" id="ARBA00022679"/>
    </source>
</evidence>
<feature type="domain" description="N-acetyltransferase" evidence="5">
    <location>
        <begin position="8"/>
        <end position="155"/>
    </location>
</feature>
<feature type="binding site" evidence="4">
    <location>
        <position position="293"/>
    </location>
    <ligand>
        <name>1D-myo-inositol 2-(L-cysteinylamino)-2-deoxy-alpha-D-glucopyranoside</name>
        <dbReference type="ChEBI" id="CHEBI:58887"/>
    </ligand>
</feature>
<dbReference type="GO" id="GO:0035447">
    <property type="term" value="F:mycothiol synthase activity"/>
    <property type="evidence" value="ECO:0007669"/>
    <property type="project" value="UniProtKB-EC"/>
</dbReference>
<feature type="binding site" evidence="4">
    <location>
        <begin position="266"/>
        <end position="272"/>
    </location>
    <ligand>
        <name>acetyl-CoA</name>
        <dbReference type="ChEBI" id="CHEBI:57288"/>
        <label>2</label>
    </ligand>
</feature>
<keyword evidence="7" id="KW-1185">Reference proteome</keyword>
<keyword evidence="2 4" id="KW-0677">Repeat</keyword>
<evidence type="ECO:0000256" key="3">
    <source>
        <dbReference type="ARBA" id="ARBA00023315"/>
    </source>
</evidence>
<comment type="subunit">
    <text evidence="4">Monomer.</text>
</comment>
<dbReference type="InterPro" id="IPR016181">
    <property type="entry name" value="Acyl_CoA_acyltransferase"/>
</dbReference>
<evidence type="ECO:0000313" key="7">
    <source>
        <dbReference type="Proteomes" id="UP001595955"/>
    </source>
</evidence>
<evidence type="ECO:0000313" key="6">
    <source>
        <dbReference type="EMBL" id="MFC4556256.1"/>
    </source>
</evidence>
<comment type="caution">
    <text evidence="6">The sequence shown here is derived from an EMBL/GenBank/DDBJ whole genome shotgun (WGS) entry which is preliminary data.</text>
</comment>
<dbReference type="InterPro" id="IPR000182">
    <property type="entry name" value="GNAT_dom"/>
</dbReference>
<feature type="domain" description="N-acetyltransferase" evidence="5">
    <location>
        <begin position="177"/>
        <end position="332"/>
    </location>
</feature>
<dbReference type="HAMAP" id="MF_01698">
    <property type="entry name" value="MshD"/>
    <property type="match status" value="1"/>
</dbReference>
<feature type="binding site" evidence="4">
    <location>
        <position position="39"/>
    </location>
    <ligand>
        <name>1D-myo-inositol 2-(L-cysteinylamino)-2-deoxy-alpha-D-glucopyranoside</name>
        <dbReference type="ChEBI" id="CHEBI:58887"/>
    </ligand>
</feature>
<feature type="binding site" evidence="4">
    <location>
        <begin position="259"/>
        <end position="261"/>
    </location>
    <ligand>
        <name>acetyl-CoA</name>
        <dbReference type="ChEBI" id="CHEBI:57288"/>
        <label>2</label>
    </ligand>
</feature>
<keyword evidence="1 4" id="KW-0808">Transferase</keyword>
<gene>
    <name evidence="4 6" type="primary">mshD</name>
    <name evidence="6" type="ORF">ACFO3F_13450</name>
</gene>
<sequence length="332" mass="35233">MATDAYAVTEGPLTGATPAAVLALLAEATRRDGVAPVSEQGLLALRHRSPGVRHLWVAHGPEVLGYAQVDDGGSAELVVHPDHRRRGVGRRLLEALRPTANGGPAVGTEDAADAAGDSAGPAVWAHGDLPGARALARAAGLEVTRELWFMALDLPAPDAPLDPGPGERAERAAPDGVGLRTFVPGEDEAAWVALNARAFADHPEQGRLTVDDVRAREEEPWFDPAMLWLAHESGDPARLLASMWVKVVPGEDEGEIYAVGVDPAAQGRGLGRWLTAVALDAMTHRGLRRATLYVEGDNAVARRTYERAGFRRAGVDVQYRWGHGARDATMGP</sequence>
<dbReference type="RefSeq" id="WP_241237116.1">
    <property type="nucleotide sequence ID" value="NZ_CP033325.1"/>
</dbReference>
<feature type="binding site" evidence="4">
    <location>
        <begin position="298"/>
        <end position="303"/>
    </location>
    <ligand>
        <name>acetyl-CoA</name>
        <dbReference type="ChEBI" id="CHEBI:57288"/>
        <label>2</label>
    </ligand>
</feature>
<dbReference type="SUPFAM" id="SSF55729">
    <property type="entry name" value="Acyl-CoA N-acyltransferases (Nat)"/>
    <property type="match status" value="1"/>
</dbReference>
<proteinExistence type="inferred from homology"/>
<feature type="binding site" evidence="4">
    <location>
        <begin position="77"/>
        <end position="79"/>
    </location>
    <ligand>
        <name>acetyl-CoA</name>
        <dbReference type="ChEBI" id="CHEBI:57288"/>
        <label>1</label>
    </ligand>
</feature>
<dbReference type="PANTHER" id="PTHR43420">
    <property type="entry name" value="ACETYLTRANSFERASE"/>
    <property type="match status" value="1"/>
</dbReference>
<evidence type="ECO:0000259" key="5">
    <source>
        <dbReference type="PROSITE" id="PS51186"/>
    </source>
</evidence>
<feature type="binding site" evidence="4">
    <location>
        <position position="246"/>
    </location>
    <ligand>
        <name>1D-myo-inositol 2-(L-cysteinylamino)-2-deoxy-alpha-D-glucopyranoside</name>
        <dbReference type="ChEBI" id="CHEBI:58887"/>
    </ligand>
</feature>
<comment type="similarity">
    <text evidence="4">Belongs to the acetyltransferase family. MshD subfamily.</text>
</comment>
<comment type="function">
    <text evidence="4">Catalyzes the transfer of acetyl from acetyl-CoA to desacetylmycothiol (Cys-GlcN-Ins) to form mycothiol.</text>
</comment>
<evidence type="ECO:0000256" key="4">
    <source>
        <dbReference type="HAMAP-Rule" id="MF_01698"/>
    </source>
</evidence>
<dbReference type="NCBIfam" id="TIGR03448">
    <property type="entry name" value="mycothiol_MshD"/>
    <property type="match status" value="1"/>
</dbReference>
<comment type="catalytic activity">
    <reaction evidence="4">
        <text>1D-myo-inositol 2-(L-cysteinylamino)-2-deoxy-alpha-D-glucopyranoside + acetyl-CoA = mycothiol + CoA + H(+)</text>
        <dbReference type="Rhea" id="RHEA:26172"/>
        <dbReference type="ChEBI" id="CHEBI:15378"/>
        <dbReference type="ChEBI" id="CHEBI:16768"/>
        <dbReference type="ChEBI" id="CHEBI:57287"/>
        <dbReference type="ChEBI" id="CHEBI:57288"/>
        <dbReference type="ChEBI" id="CHEBI:58887"/>
        <dbReference type="EC" id="2.3.1.189"/>
    </reaction>
</comment>
<comment type="caution">
    <text evidence="4">Lacks conserved residue(s) required for the propagation of feature annotation.</text>
</comment>
<keyword evidence="3 4" id="KW-0012">Acyltransferase</keyword>
<dbReference type="PROSITE" id="PS51186">
    <property type="entry name" value="GNAT"/>
    <property type="match status" value="2"/>
</dbReference>
<dbReference type="Pfam" id="PF13508">
    <property type="entry name" value="Acetyltransf_7"/>
    <property type="match status" value="1"/>
</dbReference>
<name>A0ABV9DC79_9MICO</name>
<dbReference type="InterPro" id="IPR017813">
    <property type="entry name" value="Mycothiol_AcTrfase"/>
</dbReference>